<dbReference type="EMBL" id="VUJX02000003">
    <property type="protein sequence ID" value="KAL0939089.1"/>
    <property type="molecule type" value="Genomic_DNA"/>
</dbReference>
<dbReference type="Proteomes" id="UP000805649">
    <property type="component" value="Unassembled WGS sequence"/>
</dbReference>
<name>A0ACC3Z4S5_COLTU</name>
<gene>
    <name evidence="1" type="ORF">CTRU02_205699</name>
</gene>
<evidence type="ECO:0000313" key="2">
    <source>
        <dbReference type="Proteomes" id="UP000805649"/>
    </source>
</evidence>
<protein>
    <submittedName>
        <fullName evidence="1">Uncharacterized protein</fullName>
    </submittedName>
</protein>
<keyword evidence="2" id="KW-1185">Reference proteome</keyword>
<evidence type="ECO:0000313" key="1">
    <source>
        <dbReference type="EMBL" id="KAL0939089.1"/>
    </source>
</evidence>
<sequence length="97" mass="11186">MKSRHPVARHISTTSTASRKFTAHRRNPLRLRYRGPQMDPDDQDPVPRQSDLSRTARPMCMSHIVAERGRRVADSRVTQMNFLWEIQASTDLTTVKA</sequence>
<proteinExistence type="predicted"/>
<comment type="caution">
    <text evidence="1">The sequence shown here is derived from an EMBL/GenBank/DDBJ whole genome shotgun (WGS) entry which is preliminary data.</text>
</comment>
<accession>A0ACC3Z4S5</accession>
<reference evidence="1 2" key="1">
    <citation type="journal article" date="2020" name="Phytopathology">
        <title>Genome Sequence Resources of Colletotrichum truncatum, C. plurivorum, C. musicola, and C. sojae: Four Species Pathogenic to Soybean (Glycine max).</title>
        <authorList>
            <person name="Rogerio F."/>
            <person name="Boufleur T.R."/>
            <person name="Ciampi-Guillardi M."/>
            <person name="Sukno S.A."/>
            <person name="Thon M.R."/>
            <person name="Massola Junior N.S."/>
            <person name="Baroncelli R."/>
        </authorList>
    </citation>
    <scope>NUCLEOTIDE SEQUENCE [LARGE SCALE GENOMIC DNA]</scope>
    <source>
        <strain evidence="1 2">CMES1059</strain>
    </source>
</reference>
<organism evidence="1 2">
    <name type="scientific">Colletotrichum truncatum</name>
    <name type="common">Anthracnose fungus</name>
    <name type="synonym">Colletotrichum capsici</name>
    <dbReference type="NCBI Taxonomy" id="5467"/>
    <lineage>
        <taxon>Eukaryota</taxon>
        <taxon>Fungi</taxon>
        <taxon>Dikarya</taxon>
        <taxon>Ascomycota</taxon>
        <taxon>Pezizomycotina</taxon>
        <taxon>Sordariomycetes</taxon>
        <taxon>Hypocreomycetidae</taxon>
        <taxon>Glomerellales</taxon>
        <taxon>Glomerellaceae</taxon>
        <taxon>Colletotrichum</taxon>
        <taxon>Colletotrichum truncatum species complex</taxon>
    </lineage>
</organism>